<dbReference type="AlphaFoldDB" id="A0A6D2C7L0"/>
<sequence>MLHKRVNKILKQIKRILVNNAYYNMLIISGPSGAGKSTLTKVLQAEIPNFYFSISTTTRKPRENEIHGREYYFSTKEAFKEGISKGEFLEYEEVHDNFYGTSIKPIEKAIQEDKFILFDVDVRGHNSIKKYYPLAKSVFITPKNLHVLQDRLCKRGTDSDEVIQKRLFNAKEELKYANTFDYLLINDNMTNSKKAILHIAKSLMFANHETKIQALLAQYAL</sequence>
<dbReference type="GeneID" id="60656931"/>
<evidence type="ECO:0000256" key="6">
    <source>
        <dbReference type="ARBA" id="ARBA00022490"/>
    </source>
</evidence>
<evidence type="ECO:0000256" key="13">
    <source>
        <dbReference type="HAMAP-Rule" id="MF_00328"/>
    </source>
</evidence>
<dbReference type="NCBIfam" id="TIGR03263">
    <property type="entry name" value="guanyl_kin"/>
    <property type="match status" value="1"/>
</dbReference>
<dbReference type="GO" id="GO:0005829">
    <property type="term" value="C:cytosol"/>
    <property type="evidence" value="ECO:0007669"/>
    <property type="project" value="TreeGrafter"/>
</dbReference>
<evidence type="ECO:0000256" key="11">
    <source>
        <dbReference type="ARBA" id="ARBA00030128"/>
    </source>
</evidence>
<comment type="function">
    <text evidence="1 13">Essential for recycling GMP and indirectly, cGMP.</text>
</comment>
<comment type="subcellular location">
    <subcellularLocation>
        <location evidence="2 13">Cytoplasm</location>
    </subcellularLocation>
</comment>
<reference evidence="15 16" key="1">
    <citation type="journal article" date="2014" name="Genome Announc.">
        <title>Draft genome sequences of eight enterohepatic helicobacter species isolated from both laboratory and wild rodents.</title>
        <authorList>
            <person name="Sheh A."/>
            <person name="Shen Z."/>
            <person name="Fox J.G."/>
        </authorList>
    </citation>
    <scope>NUCLEOTIDE SEQUENCE [LARGE SCALE GENOMIC DNA]</scope>
    <source>
        <strain evidence="15 16">Missouri</strain>
    </source>
</reference>
<evidence type="ECO:0000256" key="4">
    <source>
        <dbReference type="ARBA" id="ARBA00012961"/>
    </source>
</evidence>
<dbReference type="Gene3D" id="3.40.50.300">
    <property type="entry name" value="P-loop containing nucleotide triphosphate hydrolases"/>
    <property type="match status" value="1"/>
</dbReference>
<evidence type="ECO:0000256" key="5">
    <source>
        <dbReference type="ARBA" id="ARBA00016296"/>
    </source>
</evidence>
<evidence type="ECO:0000256" key="12">
    <source>
        <dbReference type="ARBA" id="ARBA00048594"/>
    </source>
</evidence>
<dbReference type="EMBL" id="JRPH02000023">
    <property type="protein sequence ID" value="TLE03906.1"/>
    <property type="molecule type" value="Genomic_DNA"/>
</dbReference>
<dbReference type="PANTHER" id="PTHR23117:SF13">
    <property type="entry name" value="GUANYLATE KINASE"/>
    <property type="match status" value="1"/>
</dbReference>
<evidence type="ECO:0000256" key="8">
    <source>
        <dbReference type="ARBA" id="ARBA00022741"/>
    </source>
</evidence>
<gene>
    <name evidence="13" type="primary">gmk</name>
    <name evidence="15" type="ORF">LS77_007710</name>
</gene>
<feature type="binding site" evidence="13">
    <location>
        <begin position="30"/>
        <end position="37"/>
    </location>
    <ligand>
        <name>ATP</name>
        <dbReference type="ChEBI" id="CHEBI:30616"/>
    </ligand>
</feature>
<evidence type="ECO:0000256" key="1">
    <source>
        <dbReference type="ARBA" id="ARBA00003531"/>
    </source>
</evidence>
<evidence type="ECO:0000256" key="7">
    <source>
        <dbReference type="ARBA" id="ARBA00022679"/>
    </source>
</evidence>
<evidence type="ECO:0000313" key="16">
    <source>
        <dbReference type="Proteomes" id="UP000029870"/>
    </source>
</evidence>
<keyword evidence="7 13" id="KW-0808">Transferase</keyword>
<evidence type="ECO:0000256" key="10">
    <source>
        <dbReference type="ARBA" id="ARBA00022840"/>
    </source>
</evidence>
<organism evidence="15 16">
    <name type="scientific">Helicobacter bilis</name>
    <dbReference type="NCBI Taxonomy" id="37372"/>
    <lineage>
        <taxon>Bacteria</taxon>
        <taxon>Pseudomonadati</taxon>
        <taxon>Campylobacterota</taxon>
        <taxon>Epsilonproteobacteria</taxon>
        <taxon>Campylobacterales</taxon>
        <taxon>Helicobacteraceae</taxon>
        <taxon>Helicobacter</taxon>
    </lineage>
</organism>
<dbReference type="Gene3D" id="3.30.63.10">
    <property type="entry name" value="Guanylate Kinase phosphate binding domain"/>
    <property type="match status" value="1"/>
</dbReference>
<keyword evidence="10 13" id="KW-0067">ATP-binding</keyword>
<keyword evidence="9 13" id="KW-0418">Kinase</keyword>
<dbReference type="PROSITE" id="PS50052">
    <property type="entry name" value="GUANYLATE_KINASE_2"/>
    <property type="match status" value="1"/>
</dbReference>
<dbReference type="SMART" id="SM00072">
    <property type="entry name" value="GuKc"/>
    <property type="match status" value="1"/>
</dbReference>
<feature type="domain" description="Guanylate kinase-like" evidence="14">
    <location>
        <begin position="23"/>
        <end position="201"/>
    </location>
</feature>
<evidence type="ECO:0000259" key="14">
    <source>
        <dbReference type="PROSITE" id="PS50052"/>
    </source>
</evidence>
<dbReference type="RefSeq" id="WP_138160858.1">
    <property type="nucleotide sequence ID" value="NZ_JAERIZ010000004.1"/>
</dbReference>
<dbReference type="InterPro" id="IPR017665">
    <property type="entry name" value="Guanylate_kinase"/>
</dbReference>
<dbReference type="PANTHER" id="PTHR23117">
    <property type="entry name" value="GUANYLATE KINASE-RELATED"/>
    <property type="match status" value="1"/>
</dbReference>
<comment type="similarity">
    <text evidence="3 13">Belongs to the guanylate kinase family.</text>
</comment>
<evidence type="ECO:0000256" key="9">
    <source>
        <dbReference type="ARBA" id="ARBA00022777"/>
    </source>
</evidence>
<dbReference type="GO" id="GO:0004385">
    <property type="term" value="F:GMP kinase activity"/>
    <property type="evidence" value="ECO:0007669"/>
    <property type="project" value="UniProtKB-UniRule"/>
</dbReference>
<dbReference type="InterPro" id="IPR008144">
    <property type="entry name" value="Guanylate_kin-like_dom"/>
</dbReference>
<name>A0A6D2C7L0_9HELI</name>
<dbReference type="Proteomes" id="UP000029870">
    <property type="component" value="Unassembled WGS sequence"/>
</dbReference>
<dbReference type="EC" id="2.7.4.8" evidence="4 13"/>
<keyword evidence="8 13" id="KW-0547">Nucleotide-binding</keyword>
<dbReference type="GO" id="GO:0005524">
    <property type="term" value="F:ATP binding"/>
    <property type="evidence" value="ECO:0007669"/>
    <property type="project" value="UniProtKB-UniRule"/>
</dbReference>
<evidence type="ECO:0000256" key="2">
    <source>
        <dbReference type="ARBA" id="ARBA00004496"/>
    </source>
</evidence>
<evidence type="ECO:0000256" key="3">
    <source>
        <dbReference type="ARBA" id="ARBA00005790"/>
    </source>
</evidence>
<dbReference type="CDD" id="cd00071">
    <property type="entry name" value="GMPK"/>
    <property type="match status" value="1"/>
</dbReference>
<comment type="catalytic activity">
    <reaction evidence="12 13">
        <text>GMP + ATP = GDP + ADP</text>
        <dbReference type="Rhea" id="RHEA:20780"/>
        <dbReference type="ChEBI" id="CHEBI:30616"/>
        <dbReference type="ChEBI" id="CHEBI:58115"/>
        <dbReference type="ChEBI" id="CHEBI:58189"/>
        <dbReference type="ChEBI" id="CHEBI:456216"/>
        <dbReference type="EC" id="2.7.4.8"/>
    </reaction>
</comment>
<comment type="caution">
    <text evidence="15">The sequence shown here is derived from an EMBL/GenBank/DDBJ whole genome shotgun (WGS) entry which is preliminary data.</text>
</comment>
<dbReference type="Pfam" id="PF00625">
    <property type="entry name" value="Guanylate_kin"/>
    <property type="match status" value="1"/>
</dbReference>
<evidence type="ECO:0000313" key="15">
    <source>
        <dbReference type="EMBL" id="TLE03906.1"/>
    </source>
</evidence>
<proteinExistence type="inferred from homology"/>
<dbReference type="InterPro" id="IPR027417">
    <property type="entry name" value="P-loop_NTPase"/>
</dbReference>
<accession>A0A6D2C7L0</accession>
<protein>
    <recommendedName>
        <fullName evidence="5 13">Guanylate kinase</fullName>
        <ecNumber evidence="4 13">2.7.4.8</ecNumber>
    </recommendedName>
    <alternativeName>
        <fullName evidence="11 13">GMP kinase</fullName>
    </alternativeName>
</protein>
<keyword evidence="6 13" id="KW-0963">Cytoplasm</keyword>
<dbReference type="FunFam" id="3.30.63.10:FF:000005">
    <property type="entry name" value="Guanylate kinase"/>
    <property type="match status" value="1"/>
</dbReference>
<dbReference type="HAMAP" id="MF_00328">
    <property type="entry name" value="Guanylate_kinase"/>
    <property type="match status" value="1"/>
</dbReference>
<dbReference type="SUPFAM" id="SSF52540">
    <property type="entry name" value="P-loop containing nucleoside triphosphate hydrolases"/>
    <property type="match status" value="1"/>
</dbReference>
<dbReference type="InterPro" id="IPR008145">
    <property type="entry name" value="GK/Ca_channel_bsu"/>
</dbReference>